<dbReference type="AlphaFoldDB" id="A0A367LQK3"/>
<dbReference type="Proteomes" id="UP000253664">
    <property type="component" value="Unassembled WGS sequence"/>
</dbReference>
<dbReference type="OrthoDB" id="271595at2759"/>
<dbReference type="InterPro" id="IPR051422">
    <property type="entry name" value="AlkB_tRNA_MeTrf/Diox"/>
</dbReference>
<evidence type="ECO:0000259" key="3">
    <source>
        <dbReference type="Pfam" id="PF08241"/>
    </source>
</evidence>
<dbReference type="GO" id="GO:0008757">
    <property type="term" value="F:S-adenosylmethionine-dependent methyltransferase activity"/>
    <property type="evidence" value="ECO:0007669"/>
    <property type="project" value="InterPro"/>
</dbReference>
<keyword evidence="5" id="KW-1185">Reference proteome</keyword>
<name>A0A367LQK3_9HYPO</name>
<reference evidence="4 5" key="1">
    <citation type="journal article" date="2015" name="BMC Genomics">
        <title>Insights from the genome of Ophiocordyceps polyrhachis-furcata to pathogenicity and host specificity in insect fungi.</title>
        <authorList>
            <person name="Wichadakul D."/>
            <person name="Kobmoo N."/>
            <person name="Ingsriswang S."/>
            <person name="Tangphatsornruang S."/>
            <person name="Chantasingh D."/>
            <person name="Luangsa-ard J.J."/>
            <person name="Eurwilaichitr L."/>
        </authorList>
    </citation>
    <scope>NUCLEOTIDE SEQUENCE [LARGE SCALE GENOMIC DNA]</scope>
    <source>
        <strain evidence="4 5">BCC 54312</strain>
    </source>
</reference>
<sequence length="226" mass="25157">MSGKPDQQSSVIDDEAYEDIHVHEVYEAIAEHFSSTRHKPWPRVARFLQGQRPGSVGVDIGCGNGKYQPVNETVVLLGCDACASLVRLARLERGAEVVTADGLALPYRTCRADFAICIAVVHHFSTRERRRAAIGEVLSCLRAGDESSRALLYVWALEQSSSRRGWDVGSDPDALVPWVARGTTYQRYYHLYAQGELDQDVVAAGGEVVESGYERDNWWVVCRRVC</sequence>
<dbReference type="GO" id="GO:0030488">
    <property type="term" value="P:tRNA methylation"/>
    <property type="evidence" value="ECO:0007669"/>
    <property type="project" value="TreeGrafter"/>
</dbReference>
<dbReference type="InterPro" id="IPR013216">
    <property type="entry name" value="Methyltransf_11"/>
</dbReference>
<dbReference type="GO" id="GO:0005634">
    <property type="term" value="C:nucleus"/>
    <property type="evidence" value="ECO:0007669"/>
    <property type="project" value="TreeGrafter"/>
</dbReference>
<evidence type="ECO:0000313" key="5">
    <source>
        <dbReference type="Proteomes" id="UP000253664"/>
    </source>
</evidence>
<dbReference type="PANTHER" id="PTHR13069:SF21">
    <property type="entry name" value="ALKYLATED DNA REPAIR PROTEIN ALKB HOMOLOG 8"/>
    <property type="match status" value="1"/>
</dbReference>
<keyword evidence="1" id="KW-0489">Methyltransferase</keyword>
<dbReference type="Pfam" id="PF08241">
    <property type="entry name" value="Methyltransf_11"/>
    <property type="match status" value="1"/>
</dbReference>
<dbReference type="STRING" id="1330021.A0A367LQK3"/>
<dbReference type="GO" id="GO:0002098">
    <property type="term" value="P:tRNA wobble uridine modification"/>
    <property type="evidence" value="ECO:0007669"/>
    <property type="project" value="TreeGrafter"/>
</dbReference>
<evidence type="ECO:0000256" key="1">
    <source>
        <dbReference type="ARBA" id="ARBA00022603"/>
    </source>
</evidence>
<dbReference type="InterPro" id="IPR029063">
    <property type="entry name" value="SAM-dependent_MTases_sf"/>
</dbReference>
<dbReference type="CDD" id="cd02440">
    <property type="entry name" value="AdoMet_MTases"/>
    <property type="match status" value="1"/>
</dbReference>
<evidence type="ECO:0000256" key="2">
    <source>
        <dbReference type="ARBA" id="ARBA00022679"/>
    </source>
</evidence>
<feature type="domain" description="Methyltransferase type 11" evidence="3">
    <location>
        <begin position="58"/>
        <end position="144"/>
    </location>
</feature>
<dbReference type="GO" id="GO:0000049">
    <property type="term" value="F:tRNA binding"/>
    <property type="evidence" value="ECO:0007669"/>
    <property type="project" value="TreeGrafter"/>
</dbReference>
<dbReference type="SUPFAM" id="SSF53335">
    <property type="entry name" value="S-adenosyl-L-methionine-dependent methyltransferases"/>
    <property type="match status" value="1"/>
</dbReference>
<dbReference type="GO" id="GO:0106335">
    <property type="term" value="F:tRNA (5-carboxymethyluridine(34)-5-O)-methyltransferase activity"/>
    <property type="evidence" value="ECO:0007669"/>
    <property type="project" value="TreeGrafter"/>
</dbReference>
<dbReference type="GO" id="GO:0005737">
    <property type="term" value="C:cytoplasm"/>
    <property type="evidence" value="ECO:0007669"/>
    <property type="project" value="TreeGrafter"/>
</dbReference>
<accession>A0A367LQK3</accession>
<evidence type="ECO:0000313" key="4">
    <source>
        <dbReference type="EMBL" id="RCI16512.1"/>
    </source>
</evidence>
<proteinExistence type="predicted"/>
<comment type="caution">
    <text evidence="4">The sequence shown here is derived from an EMBL/GenBank/DDBJ whole genome shotgun (WGS) entry which is preliminary data.</text>
</comment>
<dbReference type="Gene3D" id="3.40.50.150">
    <property type="entry name" value="Vaccinia Virus protein VP39"/>
    <property type="match status" value="1"/>
</dbReference>
<gene>
    <name evidence="4" type="ORF">L249_2416</name>
</gene>
<protein>
    <recommendedName>
        <fullName evidence="3">Methyltransferase type 11 domain-containing protein</fullName>
    </recommendedName>
</protein>
<organism evidence="4 5">
    <name type="scientific">Ophiocordyceps polyrhachis-furcata BCC 54312</name>
    <dbReference type="NCBI Taxonomy" id="1330021"/>
    <lineage>
        <taxon>Eukaryota</taxon>
        <taxon>Fungi</taxon>
        <taxon>Dikarya</taxon>
        <taxon>Ascomycota</taxon>
        <taxon>Pezizomycotina</taxon>
        <taxon>Sordariomycetes</taxon>
        <taxon>Hypocreomycetidae</taxon>
        <taxon>Hypocreales</taxon>
        <taxon>Ophiocordycipitaceae</taxon>
        <taxon>Ophiocordyceps</taxon>
    </lineage>
</organism>
<keyword evidence="2" id="KW-0808">Transferase</keyword>
<dbReference type="EMBL" id="LKCN02000001">
    <property type="protein sequence ID" value="RCI16512.1"/>
    <property type="molecule type" value="Genomic_DNA"/>
</dbReference>
<dbReference type="PANTHER" id="PTHR13069">
    <property type="entry name" value="ALKYLATED DNA REPAIR PROTEIN ALKB HOMOLOG 8"/>
    <property type="match status" value="1"/>
</dbReference>